<dbReference type="GO" id="GO:0044613">
    <property type="term" value="C:nuclear pore central transport channel"/>
    <property type="evidence" value="ECO:0007669"/>
    <property type="project" value="TreeGrafter"/>
</dbReference>
<comment type="caution">
    <text evidence="11">The sequence shown here is derived from an EMBL/GenBank/DDBJ whole genome shotgun (WGS) entry which is preliminary data.</text>
</comment>
<evidence type="ECO:0000256" key="4">
    <source>
        <dbReference type="ARBA" id="ARBA00022816"/>
    </source>
</evidence>
<evidence type="ECO:0000256" key="1">
    <source>
        <dbReference type="ARBA" id="ARBA00004567"/>
    </source>
</evidence>
<keyword evidence="7" id="KW-0906">Nuclear pore complex</keyword>
<evidence type="ECO:0000256" key="8">
    <source>
        <dbReference type="ARBA" id="ARBA00023242"/>
    </source>
</evidence>
<keyword evidence="5" id="KW-0653">Protein transport</keyword>
<sequence length="338" mass="36028">MAFTFGPTPKSATGFTLPTTIVAGTSNTAYSLSGGGDLSTPKTTESKPILFGTPFSLGTQNITTTTSAPTFSLGTTSAPLSFGVSSTTATTTSTGFSLGTALTTTTPSLNFGSLGGVATSTAAPAFPLGGLSAGTALTTTTSTLSALPATGTLTFAQLEDAVNKWALDLEEQGKTFGNQARHLNAWDRLLISNGEKILGVSNGLETIKQQQQQLDQDLDFVLAQQKELEDCIAPLEKELQDIIISDVDRNQTYKLAENIDTQLKQMSEDLKEIIEHLNESNKAQELSDPVSQIGRILNAHMNSLQWIDRNTSQISAHLDEISKMHDMYKKNHETLHGA</sequence>
<dbReference type="InterPro" id="IPR026010">
    <property type="entry name" value="NSP1/NUP62"/>
</dbReference>
<evidence type="ECO:0000256" key="7">
    <source>
        <dbReference type="ARBA" id="ARBA00023132"/>
    </source>
</evidence>
<evidence type="ECO:0000256" key="9">
    <source>
        <dbReference type="SAM" id="Coils"/>
    </source>
</evidence>
<keyword evidence="8" id="KW-0539">Nucleus</keyword>
<dbReference type="GO" id="GO:0006405">
    <property type="term" value="P:RNA export from nucleus"/>
    <property type="evidence" value="ECO:0007669"/>
    <property type="project" value="TreeGrafter"/>
</dbReference>
<dbReference type="PANTHER" id="PTHR12084:SF0">
    <property type="entry name" value="NUCLEAR PORE GLYCOPROTEIN P62"/>
    <property type="match status" value="1"/>
</dbReference>
<dbReference type="PANTHER" id="PTHR12084">
    <property type="entry name" value="NUCLEAR PORE GLYCOPROTEIN P62-RELATED"/>
    <property type="match status" value="1"/>
</dbReference>
<keyword evidence="6" id="KW-0811">Translocation</keyword>
<evidence type="ECO:0000313" key="11">
    <source>
        <dbReference type="EMBL" id="KAK4885126.1"/>
    </source>
</evidence>
<reference evidence="12" key="1">
    <citation type="submission" date="2023-01" db="EMBL/GenBank/DDBJ databases">
        <title>Key to firefly adult light organ development and bioluminescence: homeobox transcription factors regulate luciferase expression and transportation to peroxisome.</title>
        <authorList>
            <person name="Fu X."/>
        </authorList>
    </citation>
    <scope>NUCLEOTIDE SEQUENCE [LARGE SCALE GENOMIC DNA]</scope>
</reference>
<keyword evidence="4" id="KW-0509">mRNA transport</keyword>
<dbReference type="GO" id="GO:0017056">
    <property type="term" value="F:structural constituent of nuclear pore"/>
    <property type="evidence" value="ECO:0007669"/>
    <property type="project" value="InterPro"/>
</dbReference>
<dbReference type="Proteomes" id="UP001353858">
    <property type="component" value="Unassembled WGS sequence"/>
</dbReference>
<dbReference type="GO" id="GO:0005543">
    <property type="term" value="F:phospholipid binding"/>
    <property type="evidence" value="ECO:0007669"/>
    <property type="project" value="TreeGrafter"/>
</dbReference>
<proteinExistence type="inferred from homology"/>
<dbReference type="Pfam" id="PF05064">
    <property type="entry name" value="Nsp1_C"/>
    <property type="match status" value="1"/>
</dbReference>
<accession>A0AAN7PNI0</accession>
<protein>
    <recommendedName>
        <fullName evidence="10">Nucleoporin NSP1-like C-terminal domain-containing protein</fullName>
    </recommendedName>
</protein>
<comment type="similarity">
    <text evidence="2">Belongs to the nucleoporin NSP1/NUP62 family.</text>
</comment>
<feature type="domain" description="Nucleoporin NSP1-like C-terminal" evidence="10">
    <location>
        <begin position="147"/>
        <end position="243"/>
    </location>
</feature>
<evidence type="ECO:0000313" key="12">
    <source>
        <dbReference type="Proteomes" id="UP001353858"/>
    </source>
</evidence>
<dbReference type="FunFam" id="1.20.5.170:FF:000040">
    <property type="entry name" value="Nuclear pore glycoprotein p62"/>
    <property type="match status" value="1"/>
</dbReference>
<feature type="coiled-coil region" evidence="9">
    <location>
        <begin position="256"/>
        <end position="283"/>
    </location>
</feature>
<dbReference type="Gene3D" id="1.20.5.170">
    <property type="match status" value="1"/>
</dbReference>
<evidence type="ECO:0000256" key="3">
    <source>
        <dbReference type="ARBA" id="ARBA00022448"/>
    </source>
</evidence>
<keyword evidence="3" id="KW-0813">Transport</keyword>
<name>A0AAN7PNI0_9COLE</name>
<dbReference type="GO" id="GO:0006606">
    <property type="term" value="P:protein import into nucleus"/>
    <property type="evidence" value="ECO:0007669"/>
    <property type="project" value="TreeGrafter"/>
</dbReference>
<gene>
    <name evidence="11" type="ORF">RN001_001397</name>
</gene>
<dbReference type="EMBL" id="JARPUR010000001">
    <property type="protein sequence ID" value="KAK4885126.1"/>
    <property type="molecule type" value="Genomic_DNA"/>
</dbReference>
<dbReference type="InterPro" id="IPR007758">
    <property type="entry name" value="Nucleoporin_NSP1_C"/>
</dbReference>
<comment type="subcellular location">
    <subcellularLocation>
        <location evidence="1">Nucleus</location>
        <location evidence="1">Nuclear pore complex</location>
    </subcellularLocation>
</comment>
<evidence type="ECO:0000256" key="2">
    <source>
        <dbReference type="ARBA" id="ARBA00005911"/>
    </source>
</evidence>
<evidence type="ECO:0000259" key="10">
    <source>
        <dbReference type="Pfam" id="PF05064"/>
    </source>
</evidence>
<keyword evidence="9" id="KW-0175">Coiled coil</keyword>
<dbReference type="AlphaFoldDB" id="A0AAN7PNI0"/>
<organism evidence="11 12">
    <name type="scientific">Aquatica leii</name>
    <dbReference type="NCBI Taxonomy" id="1421715"/>
    <lineage>
        <taxon>Eukaryota</taxon>
        <taxon>Metazoa</taxon>
        <taxon>Ecdysozoa</taxon>
        <taxon>Arthropoda</taxon>
        <taxon>Hexapoda</taxon>
        <taxon>Insecta</taxon>
        <taxon>Pterygota</taxon>
        <taxon>Neoptera</taxon>
        <taxon>Endopterygota</taxon>
        <taxon>Coleoptera</taxon>
        <taxon>Polyphaga</taxon>
        <taxon>Elateriformia</taxon>
        <taxon>Elateroidea</taxon>
        <taxon>Lampyridae</taxon>
        <taxon>Luciolinae</taxon>
        <taxon>Aquatica</taxon>
    </lineage>
</organism>
<dbReference type="GO" id="GO:0051028">
    <property type="term" value="P:mRNA transport"/>
    <property type="evidence" value="ECO:0007669"/>
    <property type="project" value="UniProtKB-KW"/>
</dbReference>
<evidence type="ECO:0000256" key="6">
    <source>
        <dbReference type="ARBA" id="ARBA00023010"/>
    </source>
</evidence>
<evidence type="ECO:0000256" key="5">
    <source>
        <dbReference type="ARBA" id="ARBA00022927"/>
    </source>
</evidence>
<keyword evidence="12" id="KW-1185">Reference proteome</keyword>